<dbReference type="AlphaFoldDB" id="A0A5C7WMZ6"/>
<evidence type="ECO:0000313" key="2">
    <source>
        <dbReference type="Proteomes" id="UP000321374"/>
    </source>
</evidence>
<reference evidence="1 2" key="1">
    <citation type="submission" date="2018-09" db="EMBL/GenBank/DDBJ databases">
        <title>Metagenome Assembled Genomes from an Advanced Water Purification Facility.</title>
        <authorList>
            <person name="Stamps B.W."/>
            <person name="Spear J.R."/>
        </authorList>
    </citation>
    <scope>NUCLEOTIDE SEQUENCE [LARGE SCALE GENOMIC DNA]</scope>
    <source>
        <strain evidence="1">Bin_42_2</strain>
    </source>
</reference>
<dbReference type="Proteomes" id="UP000321374">
    <property type="component" value="Unassembled WGS sequence"/>
</dbReference>
<accession>A0A5C7WMZ6</accession>
<proteinExistence type="predicted"/>
<comment type="caution">
    <text evidence="1">The sequence shown here is derived from an EMBL/GenBank/DDBJ whole genome shotgun (WGS) entry which is preliminary data.</text>
</comment>
<gene>
    <name evidence="1" type="ORF">E6Q51_01740</name>
</gene>
<sequence>MVNFDWRERPFITVAEMDDYIALDSDTAQRYGKVIKAAEISNRDYKYRYQKLRKTNNMKPPPSSHIHIMLGFIVVRNLGTDQQYETWIPELVFEDLYQRGPHT</sequence>
<dbReference type="EMBL" id="SSGG01000032">
    <property type="protein sequence ID" value="TXI38134.1"/>
    <property type="molecule type" value="Genomic_DNA"/>
</dbReference>
<organism evidence="1 2">
    <name type="scientific">Methylophilus methylotrophus</name>
    <name type="common">Bacterium W3A1</name>
    <dbReference type="NCBI Taxonomy" id="17"/>
    <lineage>
        <taxon>Bacteria</taxon>
        <taxon>Pseudomonadati</taxon>
        <taxon>Pseudomonadota</taxon>
        <taxon>Betaproteobacteria</taxon>
        <taxon>Nitrosomonadales</taxon>
        <taxon>Methylophilaceae</taxon>
        <taxon>Methylophilus</taxon>
    </lineage>
</organism>
<protein>
    <submittedName>
        <fullName evidence="1">Uncharacterized protein</fullName>
    </submittedName>
</protein>
<evidence type="ECO:0000313" key="1">
    <source>
        <dbReference type="EMBL" id="TXI38134.1"/>
    </source>
</evidence>
<name>A0A5C7WMZ6_METME</name>